<dbReference type="KEGG" id="bsto:C0V70_10815"/>
<dbReference type="InterPro" id="IPR000126">
    <property type="entry name" value="V8_ser_AS"/>
</dbReference>
<gene>
    <name evidence="5" type="ORF">C0V70_10815</name>
</gene>
<dbReference type="PROSITE" id="PS00134">
    <property type="entry name" value="TRYPSIN_HIS"/>
    <property type="match status" value="1"/>
</dbReference>
<dbReference type="PROSITE" id="PS00673">
    <property type="entry name" value="V8_SER"/>
    <property type="match status" value="1"/>
</dbReference>
<dbReference type="Pfam" id="PF13365">
    <property type="entry name" value="Trypsin_2"/>
    <property type="match status" value="1"/>
</dbReference>
<organism evidence="5 6">
    <name type="scientific">Bacteriovorax stolpii</name>
    <name type="common">Bdellovibrio stolpii</name>
    <dbReference type="NCBI Taxonomy" id="960"/>
    <lineage>
        <taxon>Bacteria</taxon>
        <taxon>Pseudomonadati</taxon>
        <taxon>Bdellovibrionota</taxon>
        <taxon>Bacteriovoracia</taxon>
        <taxon>Bacteriovoracales</taxon>
        <taxon>Bacteriovoracaceae</taxon>
        <taxon>Bacteriovorax</taxon>
    </lineage>
</organism>
<dbReference type="AlphaFoldDB" id="A0A2K9NST2"/>
<dbReference type="GO" id="GO:0004252">
    <property type="term" value="F:serine-type endopeptidase activity"/>
    <property type="evidence" value="ECO:0007669"/>
    <property type="project" value="InterPro"/>
</dbReference>
<dbReference type="InterPro" id="IPR009003">
    <property type="entry name" value="Peptidase_S1_PA"/>
</dbReference>
<protein>
    <submittedName>
        <fullName evidence="5">Serine protease</fullName>
    </submittedName>
</protein>
<dbReference type="PANTHER" id="PTHR15462">
    <property type="entry name" value="SERINE PROTEASE"/>
    <property type="match status" value="1"/>
</dbReference>
<dbReference type="InterPro" id="IPR050966">
    <property type="entry name" value="Glutamyl_endopeptidase"/>
</dbReference>
<evidence type="ECO:0000313" key="5">
    <source>
        <dbReference type="EMBL" id="AUN98583.1"/>
    </source>
</evidence>
<evidence type="ECO:0000256" key="4">
    <source>
        <dbReference type="ARBA" id="ARBA00022825"/>
    </source>
</evidence>
<dbReference type="Gene3D" id="2.40.10.10">
    <property type="entry name" value="Trypsin-like serine proteases"/>
    <property type="match status" value="2"/>
</dbReference>
<dbReference type="RefSeq" id="WP_102243874.1">
    <property type="nucleotide sequence ID" value="NZ_CP025704.1"/>
</dbReference>
<evidence type="ECO:0000313" key="6">
    <source>
        <dbReference type="Proteomes" id="UP000235584"/>
    </source>
</evidence>
<dbReference type="SUPFAM" id="SSF50494">
    <property type="entry name" value="Trypsin-like serine proteases"/>
    <property type="match status" value="1"/>
</dbReference>
<dbReference type="InterPro" id="IPR018114">
    <property type="entry name" value="TRYPSIN_HIS"/>
</dbReference>
<dbReference type="InterPro" id="IPR043504">
    <property type="entry name" value="Peptidase_S1_PA_chymotrypsin"/>
</dbReference>
<keyword evidence="6" id="KW-1185">Reference proteome</keyword>
<proteinExistence type="predicted"/>
<dbReference type="Proteomes" id="UP000235584">
    <property type="component" value="Chromosome"/>
</dbReference>
<dbReference type="PANTHER" id="PTHR15462:SF8">
    <property type="entry name" value="SERINE PROTEASE"/>
    <property type="match status" value="1"/>
</dbReference>
<name>A0A2K9NST2_BACTC</name>
<keyword evidence="3" id="KW-0378">Hydrolase</keyword>
<reference evidence="5 6" key="1">
    <citation type="submission" date="2018-01" db="EMBL/GenBank/DDBJ databases">
        <title>Complete genome sequence of Bacteriovorax stolpii DSM12778.</title>
        <authorList>
            <person name="Tang B."/>
            <person name="Chang J."/>
        </authorList>
    </citation>
    <scope>NUCLEOTIDE SEQUENCE [LARGE SCALE GENOMIC DNA]</scope>
    <source>
        <strain evidence="5 6">DSM 12778</strain>
    </source>
</reference>
<dbReference type="PRINTS" id="PR00722">
    <property type="entry name" value="CHYMOTRYPSIN"/>
</dbReference>
<accession>A0A2K9NST2</accession>
<keyword evidence="1 5" id="KW-0645">Protease</keyword>
<keyword evidence="4" id="KW-0720">Serine protease</keyword>
<evidence type="ECO:0000256" key="3">
    <source>
        <dbReference type="ARBA" id="ARBA00022801"/>
    </source>
</evidence>
<dbReference type="GO" id="GO:0006508">
    <property type="term" value="P:proteolysis"/>
    <property type="evidence" value="ECO:0007669"/>
    <property type="project" value="UniProtKB-KW"/>
</dbReference>
<evidence type="ECO:0000256" key="2">
    <source>
        <dbReference type="ARBA" id="ARBA00022729"/>
    </source>
</evidence>
<dbReference type="EMBL" id="CP025704">
    <property type="protein sequence ID" value="AUN98583.1"/>
    <property type="molecule type" value="Genomic_DNA"/>
</dbReference>
<evidence type="ECO:0000256" key="1">
    <source>
        <dbReference type="ARBA" id="ARBA00022670"/>
    </source>
</evidence>
<dbReference type="InterPro" id="IPR001314">
    <property type="entry name" value="Peptidase_S1A"/>
</dbReference>
<keyword evidence="2" id="KW-0732">Signal</keyword>
<sequence>MKIFASCLLLAFSYNAFSYDKVIYGVDDRKDIFESKNTLYKTLAQSTAAMIPTNALEEREGDLLEITGTTLEEDGICSDARFAKQITAANCSGFLVGEDLLVTAGHCIESLSDCSRYSWVFDYANTTEEKKTHIVPKSAVYTCTQIISRALDRATDNDYALVKLDRKVEGRLPLKVRTSGKIANKADLVVIGHPSGLPSKIADGAAVRTNKNNYYFQATLDTFGGNSGSAVFDSKTGVVEGILVRGERDYVSDPVRGCSIPKVCKMTECRGEDVTRITNIKELKGFH</sequence>
<dbReference type="OrthoDB" id="291346at2"/>